<evidence type="ECO:0000313" key="2">
    <source>
        <dbReference type="EMBL" id="KAK9877376.1"/>
    </source>
</evidence>
<gene>
    <name evidence="2" type="ORF">WA026_017774</name>
</gene>
<reference evidence="2 3" key="1">
    <citation type="submission" date="2023-03" db="EMBL/GenBank/DDBJ databases">
        <title>Genome insight into feeding habits of ladybird beetles.</title>
        <authorList>
            <person name="Li H.-S."/>
            <person name="Huang Y.-H."/>
            <person name="Pang H."/>
        </authorList>
    </citation>
    <scope>NUCLEOTIDE SEQUENCE [LARGE SCALE GENOMIC DNA]</scope>
    <source>
        <strain evidence="2">SYSU_2023b</strain>
        <tissue evidence="2">Whole body</tissue>
    </source>
</reference>
<accession>A0AAW1U0M0</accession>
<proteinExistence type="predicted"/>
<evidence type="ECO:0008006" key="4">
    <source>
        <dbReference type="Google" id="ProtNLM"/>
    </source>
</evidence>
<feature type="chain" id="PRO_5043856055" description="DUF19 domain-containing protein" evidence="1">
    <location>
        <begin position="22"/>
        <end position="262"/>
    </location>
</feature>
<evidence type="ECO:0000313" key="3">
    <source>
        <dbReference type="Proteomes" id="UP001431783"/>
    </source>
</evidence>
<comment type="caution">
    <text evidence="2">The sequence shown here is derived from an EMBL/GenBank/DDBJ whole genome shotgun (WGS) entry which is preliminary data.</text>
</comment>
<keyword evidence="1" id="KW-0732">Signal</keyword>
<dbReference type="PANTHER" id="PTHR33964:SF1">
    <property type="entry name" value="RE45066P"/>
    <property type="match status" value="1"/>
</dbReference>
<organism evidence="2 3">
    <name type="scientific">Henosepilachna vigintioctopunctata</name>
    <dbReference type="NCBI Taxonomy" id="420089"/>
    <lineage>
        <taxon>Eukaryota</taxon>
        <taxon>Metazoa</taxon>
        <taxon>Ecdysozoa</taxon>
        <taxon>Arthropoda</taxon>
        <taxon>Hexapoda</taxon>
        <taxon>Insecta</taxon>
        <taxon>Pterygota</taxon>
        <taxon>Neoptera</taxon>
        <taxon>Endopterygota</taxon>
        <taxon>Coleoptera</taxon>
        <taxon>Polyphaga</taxon>
        <taxon>Cucujiformia</taxon>
        <taxon>Coccinelloidea</taxon>
        <taxon>Coccinellidae</taxon>
        <taxon>Epilachninae</taxon>
        <taxon>Epilachnini</taxon>
        <taxon>Henosepilachna</taxon>
    </lineage>
</organism>
<dbReference type="AlphaFoldDB" id="A0AAW1U0M0"/>
<dbReference type="EMBL" id="JARQZJ010000041">
    <property type="protein sequence ID" value="KAK9877376.1"/>
    <property type="molecule type" value="Genomic_DNA"/>
</dbReference>
<keyword evidence="3" id="KW-1185">Reference proteome</keyword>
<evidence type="ECO:0000256" key="1">
    <source>
        <dbReference type="SAM" id="SignalP"/>
    </source>
</evidence>
<feature type="signal peptide" evidence="1">
    <location>
        <begin position="1"/>
        <end position="21"/>
    </location>
</feature>
<dbReference type="Proteomes" id="UP001431783">
    <property type="component" value="Unassembled WGS sequence"/>
</dbReference>
<sequence length="262" mass="30245">MRKKLLLITFYILSWNALVTGSKFYSKIFKKKQKKPCDEETLVNLLAEIQVINPEAIINLSTMEEVKPLCKKVSENLEKIEEILADCKPPHQPDLYFQLIKGEEILYRKLCTESAFKQQFQGHFSCFHKFRSEFDKCNGTPDWIENSDPEVICAEYKKISNCYYEITGTHCGQEAAEVMKELVISIINSILTIKCDINEIGTNPEDALELEAGPEGKKSLKTKLLDKLKDKKDIKSRAEQKKNYISYEVLLVVLTNFIHYTM</sequence>
<name>A0AAW1U0M0_9CUCU</name>
<protein>
    <recommendedName>
        <fullName evidence="4">DUF19 domain-containing protein</fullName>
    </recommendedName>
</protein>
<dbReference type="PANTHER" id="PTHR33964">
    <property type="entry name" value="RE45066P-RELATED"/>
    <property type="match status" value="1"/>
</dbReference>